<keyword evidence="1" id="KW-0812">Transmembrane</keyword>
<feature type="transmembrane region" description="Helical" evidence="1">
    <location>
        <begin position="20"/>
        <end position="36"/>
    </location>
</feature>
<accession>A0ABS6TJW5</accession>
<organism evidence="2 3">
    <name type="scientific">Streptomyces halstedii</name>
    <dbReference type="NCBI Taxonomy" id="1944"/>
    <lineage>
        <taxon>Bacteria</taxon>
        <taxon>Bacillati</taxon>
        <taxon>Actinomycetota</taxon>
        <taxon>Actinomycetes</taxon>
        <taxon>Kitasatosporales</taxon>
        <taxon>Streptomycetaceae</taxon>
        <taxon>Streptomyces</taxon>
    </lineage>
</organism>
<evidence type="ECO:0008006" key="4">
    <source>
        <dbReference type="Google" id="ProtNLM"/>
    </source>
</evidence>
<evidence type="ECO:0000256" key="1">
    <source>
        <dbReference type="SAM" id="Phobius"/>
    </source>
</evidence>
<keyword evidence="3" id="KW-1185">Reference proteome</keyword>
<dbReference type="EMBL" id="JAHUVW010000001">
    <property type="protein sequence ID" value="MBV7668533.1"/>
    <property type="molecule type" value="Genomic_DNA"/>
</dbReference>
<protein>
    <recommendedName>
        <fullName evidence="4">DUF485 domain-containing protein</fullName>
    </recommendedName>
</protein>
<feature type="transmembrane region" description="Helical" evidence="1">
    <location>
        <begin position="56"/>
        <end position="75"/>
    </location>
</feature>
<evidence type="ECO:0000313" key="3">
    <source>
        <dbReference type="Proteomes" id="UP000735541"/>
    </source>
</evidence>
<reference evidence="2 3" key="1">
    <citation type="submission" date="2021-07" db="EMBL/GenBank/DDBJ databases">
        <title>Sequencing Streptomyces halstedii LGO-A4 genome an citrus endophytic actinomycete.</title>
        <authorList>
            <person name="Samborskyy M."/>
            <person name="Scott N."/>
            <person name="Deglau R."/>
            <person name="Dickens S."/>
            <person name="Oliveira L.G."/>
        </authorList>
    </citation>
    <scope>NUCLEOTIDE SEQUENCE [LARGE SCALE GENOMIC DNA]</scope>
    <source>
        <strain evidence="2 3">LGO-A4</strain>
    </source>
</reference>
<proteinExistence type="predicted"/>
<sequence>MRSYEYDQQFRDRATRTRAWGLALLGVAAVLWIWAAKELLIPHRPDLTEVVTLLGASVPVAVAGVGIFAVGTVSHRMSAHAHGLRELDKLARIQES</sequence>
<keyword evidence="1" id="KW-1133">Transmembrane helix</keyword>
<keyword evidence="1" id="KW-0472">Membrane</keyword>
<gene>
    <name evidence="2" type="ORF">STHAL_03315</name>
</gene>
<dbReference type="RefSeq" id="WP_228867253.1">
    <property type="nucleotide sequence ID" value="NZ_JAHUVW010000001.1"/>
</dbReference>
<name>A0ABS6TJW5_STRHA</name>
<dbReference type="Proteomes" id="UP000735541">
    <property type="component" value="Unassembled WGS sequence"/>
</dbReference>
<evidence type="ECO:0000313" key="2">
    <source>
        <dbReference type="EMBL" id="MBV7668533.1"/>
    </source>
</evidence>
<comment type="caution">
    <text evidence="2">The sequence shown here is derived from an EMBL/GenBank/DDBJ whole genome shotgun (WGS) entry which is preliminary data.</text>
</comment>